<protein>
    <recommendedName>
        <fullName evidence="3">N-acetyltransferase domain-containing protein</fullName>
    </recommendedName>
</protein>
<comment type="caution">
    <text evidence="1">The sequence shown here is derived from an EMBL/GenBank/DDBJ whole genome shotgun (WGS) entry which is preliminary data.</text>
</comment>
<dbReference type="EMBL" id="JBHSXN010000002">
    <property type="protein sequence ID" value="MFC6953540.1"/>
    <property type="molecule type" value="Genomic_DNA"/>
</dbReference>
<gene>
    <name evidence="1" type="ORF">ACFQGB_11765</name>
</gene>
<evidence type="ECO:0000313" key="2">
    <source>
        <dbReference type="Proteomes" id="UP001596395"/>
    </source>
</evidence>
<evidence type="ECO:0008006" key="3">
    <source>
        <dbReference type="Google" id="ProtNLM"/>
    </source>
</evidence>
<sequence length="259" mass="29146">MLYANDADELSQLGAEAARITRNGYSSWWDEDKVTNEFINNIKSKINNVGKATRYHIESKKVPDSGQNSAEQYVGSDLILALFFAKKGGITGTGVMAQAKWKKQYAKRGAAKDLVRHLKEDCETMLHHTPSSFGLVYLKESFRYFPAQSIRKVDPDNYGANGKHLHLSIGNRETRSFLNAFFRGVTGDPWIFENLEEILTTSDENLPARGFLPDGGENELNSGPQNIQTLAILVAEPDIEYEVSEKLPYDNEELRYLFG</sequence>
<dbReference type="RefSeq" id="WP_336350498.1">
    <property type="nucleotide sequence ID" value="NZ_JAZAQL010000002.1"/>
</dbReference>
<evidence type="ECO:0000313" key="1">
    <source>
        <dbReference type="EMBL" id="MFC6953540.1"/>
    </source>
</evidence>
<keyword evidence="2" id="KW-1185">Reference proteome</keyword>
<name>A0ABD5VH89_9EURY</name>
<dbReference type="AlphaFoldDB" id="A0ABD5VH89"/>
<dbReference type="Proteomes" id="UP001596395">
    <property type="component" value="Unassembled WGS sequence"/>
</dbReference>
<proteinExistence type="predicted"/>
<organism evidence="1 2">
    <name type="scientific">Halorubellus litoreus</name>
    <dbReference type="NCBI Taxonomy" id="755308"/>
    <lineage>
        <taxon>Archaea</taxon>
        <taxon>Methanobacteriati</taxon>
        <taxon>Methanobacteriota</taxon>
        <taxon>Stenosarchaea group</taxon>
        <taxon>Halobacteria</taxon>
        <taxon>Halobacteriales</taxon>
        <taxon>Halorubellaceae</taxon>
        <taxon>Halorubellus</taxon>
    </lineage>
</organism>
<reference evidence="1 2" key="1">
    <citation type="journal article" date="2019" name="Int. J. Syst. Evol. Microbiol.">
        <title>The Global Catalogue of Microorganisms (GCM) 10K type strain sequencing project: providing services to taxonomists for standard genome sequencing and annotation.</title>
        <authorList>
            <consortium name="The Broad Institute Genomics Platform"/>
            <consortium name="The Broad Institute Genome Sequencing Center for Infectious Disease"/>
            <person name="Wu L."/>
            <person name="Ma J."/>
        </authorList>
    </citation>
    <scope>NUCLEOTIDE SEQUENCE [LARGE SCALE GENOMIC DNA]</scope>
    <source>
        <strain evidence="1 2">GX26</strain>
    </source>
</reference>
<accession>A0ABD5VH89</accession>